<dbReference type="InterPro" id="IPR029000">
    <property type="entry name" value="Cyclophilin-like_dom_sf"/>
</dbReference>
<evidence type="ECO:0000259" key="4">
    <source>
        <dbReference type="SMART" id="SM00797"/>
    </source>
</evidence>
<dbReference type="Proteomes" id="UP000188613">
    <property type="component" value="Unassembled WGS sequence"/>
</dbReference>
<dbReference type="InterPro" id="IPR003778">
    <property type="entry name" value="CT_A_B"/>
</dbReference>
<evidence type="ECO:0000256" key="2">
    <source>
        <dbReference type="ARBA" id="ARBA00022801"/>
    </source>
</evidence>
<keyword evidence="2 5" id="KW-0378">Hydrolase</keyword>
<comment type="caution">
    <text evidence="5">The sequence shown here is derived from an EMBL/GenBank/DDBJ whole genome shotgun (WGS) entry which is preliminary data.</text>
</comment>
<protein>
    <submittedName>
        <fullName evidence="5">Hydrolase</fullName>
    </submittedName>
</protein>
<dbReference type="GO" id="GO:0016787">
    <property type="term" value="F:hydrolase activity"/>
    <property type="evidence" value="ECO:0007669"/>
    <property type="project" value="UniProtKB-KW"/>
</dbReference>
<dbReference type="EMBL" id="MSFI01000022">
    <property type="protein sequence ID" value="OMP66242.1"/>
    <property type="molecule type" value="Genomic_DNA"/>
</dbReference>
<reference evidence="5 6" key="1">
    <citation type="submission" date="2016-12" db="EMBL/GenBank/DDBJ databases">
        <title>Domibacillus sp. SAB 38T whole genome sequencing.</title>
        <authorList>
            <person name="Verma A."/>
            <person name="Ojha A.K."/>
            <person name="Krishnamurthi S."/>
        </authorList>
    </citation>
    <scope>NUCLEOTIDE SEQUENCE [LARGE SCALE GENOMIC DNA]</scope>
    <source>
        <strain evidence="5 6">SAB 38</strain>
    </source>
</reference>
<dbReference type="OrthoDB" id="9782422at2"/>
<dbReference type="SUPFAM" id="SSF50891">
    <property type="entry name" value="Cyclophilin-like"/>
    <property type="match status" value="1"/>
</dbReference>
<evidence type="ECO:0000313" key="6">
    <source>
        <dbReference type="Proteomes" id="UP000188613"/>
    </source>
</evidence>
<organism evidence="5 6">
    <name type="scientific">Domibacillus epiphyticus</name>
    <dbReference type="NCBI Taxonomy" id="1714355"/>
    <lineage>
        <taxon>Bacteria</taxon>
        <taxon>Bacillati</taxon>
        <taxon>Bacillota</taxon>
        <taxon>Bacilli</taxon>
        <taxon>Bacillales</taxon>
        <taxon>Bacillaceae</taxon>
        <taxon>Domibacillus</taxon>
    </lineage>
</organism>
<name>A0A1V2A5V0_9BACI</name>
<dbReference type="NCBIfam" id="TIGR00724">
    <property type="entry name" value="urea_amlyse_rel"/>
    <property type="match status" value="1"/>
</dbReference>
<keyword evidence="6" id="KW-1185">Reference proteome</keyword>
<dbReference type="SMART" id="SM00797">
    <property type="entry name" value="AHS2"/>
    <property type="match status" value="1"/>
</dbReference>
<dbReference type="Pfam" id="PF02626">
    <property type="entry name" value="CT_A_B"/>
    <property type="match status" value="1"/>
</dbReference>
<dbReference type="AlphaFoldDB" id="A0A1V2A5V0"/>
<dbReference type="Gene3D" id="2.40.100.10">
    <property type="entry name" value="Cyclophilin-like"/>
    <property type="match status" value="1"/>
</dbReference>
<sequence length="325" mass="35650">MLEVKEAGLWTTVQDMGRVGQYHLGVPPSGAADKYSYMIGNLLVGNPIEFAALEMTLLGGTFFFQQQTLIALTGAPMDAYLNERPIPFWQAFTVKEGDLLKITSCAKGVKSYLCISGGIDVPEVLGSKSTYELSRIGGFYGRKLVTGDMLNIHEPLPGAFKQAGKSVPLEFVPAFSNFQELRLIVGLSSYLVSDSGVKTFLSSEWTVSPESNRLAYRYKGPRLSFTEHHPPFGAGSSFSNVVDFAYPIGSVMFTNEEELIVLHNDATTGGGFVTIGTVISQDMDLVAQSRPFSTCHFVTVTIDQAIQIRTERRKKIEHLVQLLGR</sequence>
<proteinExistence type="predicted"/>
<dbReference type="PANTHER" id="PTHR43309">
    <property type="entry name" value="5-OXOPROLINASE SUBUNIT C"/>
    <property type="match status" value="1"/>
</dbReference>
<keyword evidence="3" id="KW-0067">ATP-binding</keyword>
<evidence type="ECO:0000256" key="1">
    <source>
        <dbReference type="ARBA" id="ARBA00022741"/>
    </source>
</evidence>
<dbReference type="GO" id="GO:0005524">
    <property type="term" value="F:ATP binding"/>
    <property type="evidence" value="ECO:0007669"/>
    <property type="project" value="UniProtKB-KW"/>
</dbReference>
<accession>A0A1V2A5V0</accession>
<evidence type="ECO:0000256" key="3">
    <source>
        <dbReference type="ARBA" id="ARBA00022840"/>
    </source>
</evidence>
<dbReference type="InterPro" id="IPR052708">
    <property type="entry name" value="PxpC"/>
</dbReference>
<evidence type="ECO:0000313" key="5">
    <source>
        <dbReference type="EMBL" id="OMP66242.1"/>
    </source>
</evidence>
<dbReference type="RefSeq" id="WP_076767001.1">
    <property type="nucleotide sequence ID" value="NZ_MSFI01000022.1"/>
</dbReference>
<dbReference type="PANTHER" id="PTHR43309:SF3">
    <property type="entry name" value="5-OXOPROLINASE SUBUNIT C"/>
    <property type="match status" value="1"/>
</dbReference>
<dbReference type="STRING" id="1714355.BTO28_13150"/>
<gene>
    <name evidence="5" type="ORF">BTO28_13150</name>
</gene>
<feature type="domain" description="Carboxyltransferase" evidence="4">
    <location>
        <begin position="23"/>
        <end position="315"/>
    </location>
</feature>
<keyword evidence="1" id="KW-0547">Nucleotide-binding</keyword>